<sequence>MACAAMSCLMNSLTLILLEKNVLIRGTEDQAWSLLCMLKRLRPFVRDIQRNQSPEIEMFMKELVDIINEAGNSDWLFEGNNIKITQSKLKLWHDRCFSRTSTSTASSSVFVFKDEDDDMVVQGLEKEVTMMIQRLTDEDPRCDVIPIVGPGGVGKTTLARRVFNHPTIKKKFPCRAWIYAYNHSDLSMKKLLQGIIDQLSPLPPPLTTVEEENNRGEKMMIRDLAIRIYNHLKTNRTQFWADINMIFPNYKNRGGGRIIFTTRYDEVALFARPRRGPFYLQPLLNEKGSPIKIRISSNEWFYNKGYLPWEEWVTPEFTYNNLPYHLKLCLFYLGVLRSCRFIQLKELLISEGLVQPPSKVEECLNDLINKDLVEVESTRWDGGNNEIAISPNLQTILMGESMQILEKLPNLEVLKLAFDAVEGDDLDVGPDGFRRLKCLKLEEMEIRRWNLSVGGMPSLEIVVIRWCGALQGLPSKALMEFGTLRELEVLDYVDPAVETAALSIQEHVGKDRLQLLLHRKSN</sequence>
<keyword evidence="1" id="KW-0732">Signal</keyword>
<dbReference type="Proteomes" id="UP001141806">
    <property type="component" value="Unassembled WGS sequence"/>
</dbReference>
<name>A0A9Q0KYP2_9MAGN</name>
<dbReference type="PANTHER" id="PTHR23155">
    <property type="entry name" value="DISEASE RESISTANCE PROTEIN RP"/>
    <property type="match status" value="1"/>
</dbReference>
<evidence type="ECO:0000259" key="2">
    <source>
        <dbReference type="Pfam" id="PF00931"/>
    </source>
</evidence>
<organism evidence="3 4">
    <name type="scientific">Protea cynaroides</name>
    <dbReference type="NCBI Taxonomy" id="273540"/>
    <lineage>
        <taxon>Eukaryota</taxon>
        <taxon>Viridiplantae</taxon>
        <taxon>Streptophyta</taxon>
        <taxon>Embryophyta</taxon>
        <taxon>Tracheophyta</taxon>
        <taxon>Spermatophyta</taxon>
        <taxon>Magnoliopsida</taxon>
        <taxon>Proteales</taxon>
        <taxon>Proteaceae</taxon>
        <taxon>Protea</taxon>
    </lineage>
</organism>
<dbReference type="OrthoDB" id="1699485at2759"/>
<dbReference type="GO" id="GO:0043531">
    <property type="term" value="F:ADP binding"/>
    <property type="evidence" value="ECO:0007669"/>
    <property type="project" value="InterPro"/>
</dbReference>
<dbReference type="EMBL" id="JAMYWD010000002">
    <property type="protein sequence ID" value="KAJ4979069.1"/>
    <property type="molecule type" value="Genomic_DNA"/>
</dbReference>
<dbReference type="InterPro" id="IPR044974">
    <property type="entry name" value="Disease_R_plants"/>
</dbReference>
<protein>
    <recommendedName>
        <fullName evidence="2">NB-ARC domain-containing protein</fullName>
    </recommendedName>
</protein>
<dbReference type="AlphaFoldDB" id="A0A9Q0KYP2"/>
<dbReference type="SUPFAM" id="SSF52058">
    <property type="entry name" value="L domain-like"/>
    <property type="match status" value="1"/>
</dbReference>
<dbReference type="GO" id="GO:0098542">
    <property type="term" value="P:defense response to other organism"/>
    <property type="evidence" value="ECO:0007669"/>
    <property type="project" value="TreeGrafter"/>
</dbReference>
<dbReference type="Pfam" id="PF00931">
    <property type="entry name" value="NB-ARC"/>
    <property type="match status" value="1"/>
</dbReference>
<dbReference type="Gene3D" id="3.80.10.10">
    <property type="entry name" value="Ribonuclease Inhibitor"/>
    <property type="match status" value="1"/>
</dbReference>
<evidence type="ECO:0000313" key="3">
    <source>
        <dbReference type="EMBL" id="KAJ4979069.1"/>
    </source>
</evidence>
<feature type="domain" description="NB-ARC" evidence="2">
    <location>
        <begin position="125"/>
        <end position="273"/>
    </location>
</feature>
<dbReference type="InterPro" id="IPR027417">
    <property type="entry name" value="P-loop_NTPase"/>
</dbReference>
<proteinExistence type="predicted"/>
<dbReference type="SUPFAM" id="SSF52540">
    <property type="entry name" value="P-loop containing nucleoside triphosphate hydrolases"/>
    <property type="match status" value="1"/>
</dbReference>
<feature type="signal peptide" evidence="1">
    <location>
        <begin position="1"/>
        <end position="18"/>
    </location>
</feature>
<dbReference type="PANTHER" id="PTHR23155:SF1152">
    <property type="entry name" value="AAA+ ATPASE DOMAIN-CONTAINING PROTEIN"/>
    <property type="match status" value="1"/>
</dbReference>
<feature type="chain" id="PRO_5040365833" description="NB-ARC domain-containing protein" evidence="1">
    <location>
        <begin position="19"/>
        <end position="522"/>
    </location>
</feature>
<dbReference type="InterPro" id="IPR032675">
    <property type="entry name" value="LRR_dom_sf"/>
</dbReference>
<dbReference type="Gene3D" id="3.40.50.300">
    <property type="entry name" value="P-loop containing nucleotide triphosphate hydrolases"/>
    <property type="match status" value="1"/>
</dbReference>
<reference evidence="3" key="1">
    <citation type="journal article" date="2023" name="Plant J.">
        <title>The genome of the king protea, Protea cynaroides.</title>
        <authorList>
            <person name="Chang J."/>
            <person name="Duong T.A."/>
            <person name="Schoeman C."/>
            <person name="Ma X."/>
            <person name="Roodt D."/>
            <person name="Barker N."/>
            <person name="Li Z."/>
            <person name="Van de Peer Y."/>
            <person name="Mizrachi E."/>
        </authorList>
    </citation>
    <scope>NUCLEOTIDE SEQUENCE</scope>
    <source>
        <tissue evidence="3">Young leaves</tissue>
    </source>
</reference>
<gene>
    <name evidence="3" type="ORF">NE237_009849</name>
</gene>
<accession>A0A9Q0KYP2</accession>
<dbReference type="InterPro" id="IPR002182">
    <property type="entry name" value="NB-ARC"/>
</dbReference>
<evidence type="ECO:0000313" key="4">
    <source>
        <dbReference type="Proteomes" id="UP001141806"/>
    </source>
</evidence>
<evidence type="ECO:0000256" key="1">
    <source>
        <dbReference type="SAM" id="SignalP"/>
    </source>
</evidence>
<comment type="caution">
    <text evidence="3">The sequence shown here is derived from an EMBL/GenBank/DDBJ whole genome shotgun (WGS) entry which is preliminary data.</text>
</comment>
<keyword evidence="4" id="KW-1185">Reference proteome</keyword>